<evidence type="ECO:0000256" key="3">
    <source>
        <dbReference type="ARBA" id="ARBA00022801"/>
    </source>
</evidence>
<dbReference type="EMBL" id="JBJKBG010000003">
    <property type="protein sequence ID" value="KAL3747882.1"/>
    <property type="molecule type" value="Genomic_DNA"/>
</dbReference>
<dbReference type="InterPro" id="IPR017853">
    <property type="entry name" value="GH"/>
</dbReference>
<comment type="caution">
    <text evidence="8">The sequence shown here is derived from an EMBL/GenBank/DDBJ whole genome shotgun (WGS) entry which is preliminary data.</text>
</comment>
<evidence type="ECO:0000256" key="5">
    <source>
        <dbReference type="ARBA" id="ARBA00023295"/>
    </source>
</evidence>
<dbReference type="InterPro" id="IPR001579">
    <property type="entry name" value="Glyco_hydro_18_chit_AS"/>
</dbReference>
<dbReference type="CDD" id="cd02879">
    <property type="entry name" value="GH18_plant_chitinase_class_V"/>
    <property type="match status" value="1"/>
</dbReference>
<protein>
    <recommendedName>
        <fullName evidence="7">GH18 domain-containing protein</fullName>
    </recommendedName>
</protein>
<keyword evidence="5 6" id="KW-0326">Glycosidase</keyword>
<dbReference type="PROSITE" id="PS01095">
    <property type="entry name" value="GH18_1"/>
    <property type="match status" value="1"/>
</dbReference>
<feature type="domain" description="GH18" evidence="7">
    <location>
        <begin position="44"/>
        <end position="391"/>
    </location>
</feature>
<sequence>MPWTFGTLFLQSMANFTFWNLLFIVLFSTAAVEVTVAASTPAAAVKGAYYPSWVSSSFPPSSIETSLFTHILYAFLSPSNSTYKFEVSDSAAPLLSNFTASLRRKNPPVKTLISIGGASDGPTLFATIASSASTRKLFIDSSIEVARRYGFDGLDLDWEMPENPQQMTDLGLLFQEWRSAIQREAKATARPPLLLTAAVYFAVDFFLSGTYRVYPVASINQNLDFINAMCYDYHGSWDTSATGAQAAFFDPNSNISSNYGLRSWIKAGLQRKKLVMGLPLYGRTWKLKDPNVHGIGALAVGLGPGDDGVLLYSQVETFNKENNATVKYDATTVSTYSFQGTSWVGYDGVVSTATKVRLARALGLRGYFFWALSYDKEWKISTQASRAWIYGK</sequence>
<dbReference type="Proteomes" id="UP001634007">
    <property type="component" value="Unassembled WGS sequence"/>
</dbReference>
<evidence type="ECO:0000256" key="1">
    <source>
        <dbReference type="ARBA" id="ARBA00008682"/>
    </source>
</evidence>
<reference evidence="8 9" key="1">
    <citation type="submission" date="2024-11" db="EMBL/GenBank/DDBJ databases">
        <title>Chromosome-level genome assembly of Eucalyptus globulus Labill. provides insights into its genome evolution.</title>
        <authorList>
            <person name="Li X."/>
        </authorList>
    </citation>
    <scope>NUCLEOTIDE SEQUENCE [LARGE SCALE GENOMIC DNA]</scope>
    <source>
        <strain evidence="8">CL2024</strain>
        <tissue evidence="8">Fresh tender leaves</tissue>
    </source>
</reference>
<comment type="similarity">
    <text evidence="1">Belongs to the glycosyl hydrolase 18 family. Chitinase class V subfamily.</text>
</comment>
<keyword evidence="3 6" id="KW-0378">Hydrolase</keyword>
<dbReference type="InterPro" id="IPR011583">
    <property type="entry name" value="Chitinase_II/V-like_cat"/>
</dbReference>
<keyword evidence="9" id="KW-1185">Reference proteome</keyword>
<dbReference type="Gene3D" id="3.20.20.80">
    <property type="entry name" value="Glycosidases"/>
    <property type="match status" value="1"/>
</dbReference>
<dbReference type="SUPFAM" id="SSF54556">
    <property type="entry name" value="Chitinase insertion domain"/>
    <property type="match status" value="1"/>
</dbReference>
<dbReference type="PROSITE" id="PS51910">
    <property type="entry name" value="GH18_2"/>
    <property type="match status" value="1"/>
</dbReference>
<gene>
    <name evidence="8" type="ORF">ACJRO7_016664</name>
</gene>
<evidence type="ECO:0000256" key="6">
    <source>
        <dbReference type="RuleBase" id="RU000489"/>
    </source>
</evidence>
<dbReference type="InterPro" id="IPR050314">
    <property type="entry name" value="Glycosyl_Hydrlase_18"/>
</dbReference>
<dbReference type="InterPro" id="IPR001223">
    <property type="entry name" value="Glyco_hydro18_cat"/>
</dbReference>
<evidence type="ECO:0000313" key="9">
    <source>
        <dbReference type="Proteomes" id="UP001634007"/>
    </source>
</evidence>
<evidence type="ECO:0000259" key="7">
    <source>
        <dbReference type="PROSITE" id="PS51910"/>
    </source>
</evidence>
<dbReference type="PANTHER" id="PTHR11177">
    <property type="entry name" value="CHITINASE"/>
    <property type="match status" value="1"/>
</dbReference>
<dbReference type="SUPFAM" id="SSF51445">
    <property type="entry name" value="(Trans)glycosidases"/>
    <property type="match status" value="1"/>
</dbReference>
<accession>A0ABD3L8W2</accession>
<evidence type="ECO:0000256" key="4">
    <source>
        <dbReference type="ARBA" id="ARBA00023180"/>
    </source>
</evidence>
<dbReference type="PANTHER" id="PTHR11177:SF396">
    <property type="entry name" value="NOD FACTOR HYDROLASE PROTEIN 1"/>
    <property type="match status" value="1"/>
</dbReference>
<dbReference type="GO" id="GO:0016798">
    <property type="term" value="F:hydrolase activity, acting on glycosyl bonds"/>
    <property type="evidence" value="ECO:0007669"/>
    <property type="project" value="UniProtKB-KW"/>
</dbReference>
<organism evidence="8 9">
    <name type="scientific">Eucalyptus globulus</name>
    <name type="common">Tasmanian blue gum</name>
    <dbReference type="NCBI Taxonomy" id="34317"/>
    <lineage>
        <taxon>Eukaryota</taxon>
        <taxon>Viridiplantae</taxon>
        <taxon>Streptophyta</taxon>
        <taxon>Embryophyta</taxon>
        <taxon>Tracheophyta</taxon>
        <taxon>Spermatophyta</taxon>
        <taxon>Magnoliopsida</taxon>
        <taxon>eudicotyledons</taxon>
        <taxon>Gunneridae</taxon>
        <taxon>Pentapetalae</taxon>
        <taxon>rosids</taxon>
        <taxon>malvids</taxon>
        <taxon>Myrtales</taxon>
        <taxon>Myrtaceae</taxon>
        <taxon>Myrtoideae</taxon>
        <taxon>Eucalypteae</taxon>
        <taxon>Eucalyptus</taxon>
    </lineage>
</organism>
<dbReference type="Gene3D" id="3.10.50.10">
    <property type="match status" value="1"/>
</dbReference>
<proteinExistence type="inferred from homology"/>
<dbReference type="FunFam" id="3.10.50.10:FF:000003">
    <property type="entry name" value="Class V chitinase CHIT5b"/>
    <property type="match status" value="1"/>
</dbReference>
<dbReference type="AlphaFoldDB" id="A0ABD3L8W2"/>
<dbReference type="InterPro" id="IPR029070">
    <property type="entry name" value="Chitinase_insertion_sf"/>
</dbReference>
<evidence type="ECO:0000256" key="2">
    <source>
        <dbReference type="ARBA" id="ARBA00022729"/>
    </source>
</evidence>
<keyword evidence="2" id="KW-0732">Signal</keyword>
<dbReference type="Pfam" id="PF00704">
    <property type="entry name" value="Glyco_hydro_18"/>
    <property type="match status" value="1"/>
</dbReference>
<keyword evidence="4" id="KW-0325">Glycoprotein</keyword>
<evidence type="ECO:0000313" key="8">
    <source>
        <dbReference type="EMBL" id="KAL3747882.1"/>
    </source>
</evidence>
<dbReference type="SMART" id="SM00636">
    <property type="entry name" value="Glyco_18"/>
    <property type="match status" value="1"/>
</dbReference>
<name>A0ABD3L8W2_EUCGL</name>